<dbReference type="GO" id="GO:0008408">
    <property type="term" value="F:3'-5' exonuclease activity"/>
    <property type="evidence" value="ECO:0007669"/>
    <property type="project" value="TreeGrafter"/>
</dbReference>
<comment type="function">
    <text evidence="2">DNA polymerase III is a complex, multichain enzyme responsible for most of the replicative synthesis in bacteria. The epsilon subunit contain the editing function and is a proofreading 3'-5' exonuclease.</text>
</comment>
<comment type="caution">
    <text evidence="6">The sequence shown here is derived from an EMBL/GenBank/DDBJ whole genome shotgun (WGS) entry which is preliminary data.</text>
</comment>
<dbReference type="GO" id="GO:0006289">
    <property type="term" value="P:nucleotide-excision repair"/>
    <property type="evidence" value="ECO:0007669"/>
    <property type="project" value="InterPro"/>
</dbReference>
<dbReference type="CDD" id="cd10434">
    <property type="entry name" value="GIY-YIG_UvrC_Cho"/>
    <property type="match status" value="1"/>
</dbReference>
<protein>
    <recommendedName>
        <fullName evidence="1">DNA-directed DNA polymerase</fullName>
        <ecNumber evidence="1">2.7.7.7</ecNumber>
    </recommendedName>
</protein>
<evidence type="ECO:0000256" key="3">
    <source>
        <dbReference type="ARBA" id="ARBA00026073"/>
    </source>
</evidence>
<proteinExistence type="predicted"/>
<evidence type="ECO:0000256" key="4">
    <source>
        <dbReference type="ARBA" id="ARBA00049244"/>
    </source>
</evidence>
<dbReference type="Proteomes" id="UP000482578">
    <property type="component" value="Unassembled WGS sequence"/>
</dbReference>
<accession>A0A6B2KQ95</accession>
<reference evidence="6 7" key="1">
    <citation type="submission" date="2020-02" db="EMBL/GenBank/DDBJ databases">
        <authorList>
            <person name="Yang Z."/>
        </authorList>
    </citation>
    <scope>NUCLEOTIDE SEQUENCE [LARGE SCALE GENOMIC DNA]</scope>
    <source>
        <strain evidence="6 7">HX-7-9</strain>
    </source>
</reference>
<dbReference type="AlphaFoldDB" id="A0A6B2KQ95"/>
<dbReference type="EC" id="2.7.7.7" evidence="1"/>
<comment type="catalytic activity">
    <reaction evidence="4">
        <text>DNA(n) + a 2'-deoxyribonucleoside 5'-triphosphate = DNA(n+1) + diphosphate</text>
        <dbReference type="Rhea" id="RHEA:22508"/>
        <dbReference type="Rhea" id="RHEA-COMP:17339"/>
        <dbReference type="Rhea" id="RHEA-COMP:17340"/>
        <dbReference type="ChEBI" id="CHEBI:33019"/>
        <dbReference type="ChEBI" id="CHEBI:61560"/>
        <dbReference type="ChEBI" id="CHEBI:173112"/>
        <dbReference type="EC" id="2.7.7.7"/>
    </reaction>
</comment>
<evidence type="ECO:0000256" key="2">
    <source>
        <dbReference type="ARBA" id="ARBA00025483"/>
    </source>
</evidence>
<dbReference type="GO" id="GO:0005829">
    <property type="term" value="C:cytosol"/>
    <property type="evidence" value="ECO:0007669"/>
    <property type="project" value="TreeGrafter"/>
</dbReference>
<keyword evidence="7" id="KW-1185">Reference proteome</keyword>
<dbReference type="FunFam" id="3.30.420.10:FF:000045">
    <property type="entry name" value="3'-5' exonuclease DinG"/>
    <property type="match status" value="1"/>
</dbReference>
<dbReference type="RefSeq" id="WP_163315381.1">
    <property type="nucleotide sequence ID" value="NZ_JAAGAA010000003.1"/>
</dbReference>
<dbReference type="InterPro" id="IPR036397">
    <property type="entry name" value="RNaseH_sf"/>
</dbReference>
<comment type="subunit">
    <text evidence="3">DNA polymerase III contains a core (composed of alpha, epsilon and theta chains) that associates with a tau subunit. This core dimerizes to form the POLIII' complex. PolIII' associates with the gamma complex (composed of gamma, delta, delta', psi and chi chains) and with the beta chain to form the complete DNA polymerase III complex.</text>
</comment>
<dbReference type="PANTHER" id="PTHR30231:SF37">
    <property type="entry name" value="EXODEOXYRIBONUCLEASE 10"/>
    <property type="match status" value="1"/>
</dbReference>
<sequence length="460" mass="50215">MLSGQALAIVDLETTGGHLVHDRITEVGVVLVDGDRVERYQTLVNPGRPIPPAIAELTGIRDEMVADAPPFEAIAAEIKRMLAGRLLIAHNARFDYCVLKNALRRAGLPLRADTLCTVQLSRKLYPEHYKHNLDAIVARHGIAMAERHRALADAEAVYRFLCSAHAEHGDAFDEASRALIAEPGAPAGLAEATADALPDLPGVYLLMSSSGEPLYVARTDNLRRRVFAHFEQAGTTRAQPRIGEKLGDVRFEESVGEFGAQLMEKLWLARYRPRYNPASRLEETPCTLALDTDGEDGRWRVRVVPCAGALPDNAFGVFRGAREAQHALAQLIAKERLCPTLLLPARGARAADKGCGKRRHRPCLGACVGEESMAAHNARLHAALSGVGVERWPYAGPVSLVERHPISGEQRVHVFERWCYLGSHAGDGRLAGGADFEMGVYRLLRSALRKLPDGVTLQEG</sequence>
<evidence type="ECO:0000313" key="6">
    <source>
        <dbReference type="EMBL" id="NDV12149.1"/>
    </source>
</evidence>
<dbReference type="InterPro" id="IPR000305">
    <property type="entry name" value="GIY-YIG_endonuc"/>
</dbReference>
<dbReference type="GO" id="GO:0003677">
    <property type="term" value="F:DNA binding"/>
    <property type="evidence" value="ECO:0007669"/>
    <property type="project" value="InterPro"/>
</dbReference>
<feature type="domain" description="GIY-YIG" evidence="5">
    <location>
        <begin position="199"/>
        <end position="277"/>
    </location>
</feature>
<dbReference type="EMBL" id="JAAGAA010000003">
    <property type="protein sequence ID" value="NDV12149.1"/>
    <property type="molecule type" value="Genomic_DNA"/>
</dbReference>
<name>A0A6B2KQ95_9NEIS</name>
<evidence type="ECO:0000256" key="1">
    <source>
        <dbReference type="ARBA" id="ARBA00012417"/>
    </source>
</evidence>
<dbReference type="GO" id="GO:0045004">
    <property type="term" value="P:DNA replication proofreading"/>
    <property type="evidence" value="ECO:0007669"/>
    <property type="project" value="TreeGrafter"/>
</dbReference>
<dbReference type="InterPro" id="IPR013520">
    <property type="entry name" value="Ribonucl_H"/>
</dbReference>
<dbReference type="PROSITE" id="PS50164">
    <property type="entry name" value="GIY_YIG"/>
    <property type="match status" value="1"/>
</dbReference>
<evidence type="ECO:0000259" key="5">
    <source>
        <dbReference type="PROSITE" id="PS50164"/>
    </source>
</evidence>
<evidence type="ECO:0000313" key="7">
    <source>
        <dbReference type="Proteomes" id="UP000482578"/>
    </source>
</evidence>
<dbReference type="InterPro" id="IPR047296">
    <property type="entry name" value="GIY-YIG_UvrC_Cho"/>
</dbReference>
<dbReference type="PANTHER" id="PTHR30231">
    <property type="entry name" value="DNA POLYMERASE III SUBUNIT EPSILON"/>
    <property type="match status" value="1"/>
</dbReference>
<dbReference type="InterPro" id="IPR012337">
    <property type="entry name" value="RNaseH-like_sf"/>
</dbReference>
<dbReference type="GO" id="GO:0003887">
    <property type="term" value="F:DNA-directed DNA polymerase activity"/>
    <property type="evidence" value="ECO:0007669"/>
    <property type="project" value="UniProtKB-EC"/>
</dbReference>
<dbReference type="SMART" id="SM00479">
    <property type="entry name" value="EXOIII"/>
    <property type="match status" value="1"/>
</dbReference>
<dbReference type="InterPro" id="IPR006054">
    <property type="entry name" value="DnaQ"/>
</dbReference>
<dbReference type="InterPro" id="IPR035901">
    <property type="entry name" value="GIY-YIG_endonuc_sf"/>
</dbReference>
<organism evidence="6 7">
    <name type="scientific">Crenobacter caeni</name>
    <dbReference type="NCBI Taxonomy" id="2705474"/>
    <lineage>
        <taxon>Bacteria</taxon>
        <taxon>Pseudomonadati</taxon>
        <taxon>Pseudomonadota</taxon>
        <taxon>Betaproteobacteria</taxon>
        <taxon>Neisseriales</taxon>
        <taxon>Neisseriaceae</taxon>
        <taxon>Crenobacter</taxon>
    </lineage>
</organism>
<dbReference type="Pfam" id="PF00929">
    <property type="entry name" value="RNase_T"/>
    <property type="match status" value="1"/>
</dbReference>
<gene>
    <name evidence="6" type="ORF">GZH52_04985</name>
</gene>
<dbReference type="Gene3D" id="3.40.1440.10">
    <property type="entry name" value="GIY-YIG endonuclease"/>
    <property type="match status" value="1"/>
</dbReference>
<dbReference type="SUPFAM" id="SSF82771">
    <property type="entry name" value="GIY-YIG endonuclease"/>
    <property type="match status" value="1"/>
</dbReference>
<dbReference type="CDD" id="cd06127">
    <property type="entry name" value="DEDDh"/>
    <property type="match status" value="1"/>
</dbReference>
<dbReference type="Gene3D" id="3.30.420.10">
    <property type="entry name" value="Ribonuclease H-like superfamily/Ribonuclease H"/>
    <property type="match status" value="1"/>
</dbReference>
<dbReference type="NCBIfam" id="TIGR00573">
    <property type="entry name" value="dnaq"/>
    <property type="match status" value="1"/>
</dbReference>
<dbReference type="SUPFAM" id="SSF53098">
    <property type="entry name" value="Ribonuclease H-like"/>
    <property type="match status" value="1"/>
</dbReference>